<keyword evidence="3" id="KW-1185">Reference proteome</keyword>
<evidence type="ECO:0000256" key="1">
    <source>
        <dbReference type="SAM" id="SignalP"/>
    </source>
</evidence>
<feature type="chain" id="PRO_5002076578" description="UPAR/Ly6 domain-containing protein" evidence="1">
    <location>
        <begin position="22"/>
        <end position="154"/>
    </location>
</feature>
<dbReference type="EMBL" id="JPKZ01003266">
    <property type="protein sequence ID" value="KHN72245.1"/>
    <property type="molecule type" value="Genomic_DNA"/>
</dbReference>
<name>A0A0B2UTS4_TOXCA</name>
<sequence>MQKIIMKVTLIGTMFFSLSNAIRCWNILNGTFGETVNEERYERNCMHSTRCILLQTIEVRNVANFTGVAQYCEGVPPFVYPAAIDVATCENVKDGCRRHEVVSGIGSELISAEYRLCCCSSDLCNLASALKQYSLTALTLSLCALFFDVILRHS</sequence>
<comment type="caution">
    <text evidence="2">The sequence shown here is derived from an EMBL/GenBank/DDBJ whole genome shotgun (WGS) entry which is preliminary data.</text>
</comment>
<gene>
    <name evidence="2" type="ORF">Tcan_12133</name>
</gene>
<reference evidence="2 3" key="1">
    <citation type="submission" date="2014-11" db="EMBL/GenBank/DDBJ databases">
        <title>Genetic blueprint of the zoonotic pathogen Toxocara canis.</title>
        <authorList>
            <person name="Zhu X.-Q."/>
            <person name="Korhonen P.K."/>
            <person name="Cai H."/>
            <person name="Young N.D."/>
            <person name="Nejsum P."/>
            <person name="von Samson-Himmelstjerna G."/>
            <person name="Boag P.R."/>
            <person name="Tan P."/>
            <person name="Li Q."/>
            <person name="Min J."/>
            <person name="Yang Y."/>
            <person name="Wang X."/>
            <person name="Fang X."/>
            <person name="Hall R.S."/>
            <person name="Hofmann A."/>
            <person name="Sternberg P.W."/>
            <person name="Jex A.R."/>
            <person name="Gasser R.B."/>
        </authorList>
    </citation>
    <scope>NUCLEOTIDE SEQUENCE [LARGE SCALE GENOMIC DNA]</scope>
    <source>
        <strain evidence="2">PN_DK_2014</strain>
    </source>
</reference>
<feature type="signal peptide" evidence="1">
    <location>
        <begin position="1"/>
        <end position="21"/>
    </location>
</feature>
<keyword evidence="1" id="KW-0732">Signal</keyword>
<accession>A0A0B2UTS4</accession>
<evidence type="ECO:0008006" key="4">
    <source>
        <dbReference type="Google" id="ProtNLM"/>
    </source>
</evidence>
<organism evidence="2 3">
    <name type="scientific">Toxocara canis</name>
    <name type="common">Canine roundworm</name>
    <dbReference type="NCBI Taxonomy" id="6265"/>
    <lineage>
        <taxon>Eukaryota</taxon>
        <taxon>Metazoa</taxon>
        <taxon>Ecdysozoa</taxon>
        <taxon>Nematoda</taxon>
        <taxon>Chromadorea</taxon>
        <taxon>Rhabditida</taxon>
        <taxon>Spirurina</taxon>
        <taxon>Ascaridomorpha</taxon>
        <taxon>Ascaridoidea</taxon>
        <taxon>Toxocaridae</taxon>
        <taxon>Toxocara</taxon>
    </lineage>
</organism>
<evidence type="ECO:0000313" key="3">
    <source>
        <dbReference type="Proteomes" id="UP000031036"/>
    </source>
</evidence>
<protein>
    <recommendedName>
        <fullName evidence="4">UPAR/Ly6 domain-containing protein</fullName>
    </recommendedName>
</protein>
<dbReference type="AlphaFoldDB" id="A0A0B2UTS4"/>
<evidence type="ECO:0000313" key="2">
    <source>
        <dbReference type="EMBL" id="KHN72245.1"/>
    </source>
</evidence>
<proteinExistence type="predicted"/>
<dbReference type="Proteomes" id="UP000031036">
    <property type="component" value="Unassembled WGS sequence"/>
</dbReference>